<feature type="compositionally biased region" description="Polar residues" evidence="3">
    <location>
        <begin position="248"/>
        <end position="264"/>
    </location>
</feature>
<evidence type="ECO:0000256" key="3">
    <source>
        <dbReference type="SAM" id="MobiDB-lite"/>
    </source>
</evidence>
<evidence type="ECO:0000313" key="5">
    <source>
        <dbReference type="Ensembl" id="ENSEBUP00000027370.1"/>
    </source>
</evidence>
<dbReference type="SMART" id="SM00455">
    <property type="entry name" value="RBD"/>
    <property type="match status" value="1"/>
</dbReference>
<dbReference type="Proteomes" id="UP000694388">
    <property type="component" value="Unplaced"/>
</dbReference>
<dbReference type="GO" id="GO:0051301">
    <property type="term" value="P:cell division"/>
    <property type="evidence" value="ECO:0007669"/>
    <property type="project" value="TreeGrafter"/>
</dbReference>
<dbReference type="InterPro" id="IPR003116">
    <property type="entry name" value="RBD_dom"/>
</dbReference>
<keyword evidence="2" id="KW-0963">Cytoplasm</keyword>
<dbReference type="PANTHER" id="PTHR45945:SF2">
    <property type="entry name" value="REGULATOR OF G-PROTEIN SIGNALING 14"/>
    <property type="match status" value="1"/>
</dbReference>
<dbReference type="Gene3D" id="3.10.20.90">
    <property type="entry name" value="Phosphatidylinositol 3-kinase Catalytic Subunit, Chain A, domain 1"/>
    <property type="match status" value="1"/>
</dbReference>
<evidence type="ECO:0000256" key="2">
    <source>
        <dbReference type="ARBA" id="ARBA00022490"/>
    </source>
</evidence>
<protein>
    <recommendedName>
        <fullName evidence="4">RBD domain-containing protein</fullName>
    </recommendedName>
</protein>
<dbReference type="InterPro" id="IPR003109">
    <property type="entry name" value="GoLoco_motif"/>
</dbReference>
<reference evidence="5" key="2">
    <citation type="submission" date="2025-09" db="UniProtKB">
        <authorList>
            <consortium name="Ensembl"/>
        </authorList>
    </citation>
    <scope>IDENTIFICATION</scope>
</reference>
<keyword evidence="6" id="KW-1185">Reference proteome</keyword>
<dbReference type="Ensembl" id="ENSEBUT00000027946.1">
    <property type="protein sequence ID" value="ENSEBUP00000027370.1"/>
    <property type="gene ID" value="ENSEBUG00000016770.1"/>
</dbReference>
<name>A0A8C4RB39_EPTBU</name>
<comment type="subcellular location">
    <subcellularLocation>
        <location evidence="1">Cytoplasm</location>
    </subcellularLocation>
</comment>
<feature type="compositionally biased region" description="Polar residues" evidence="3">
    <location>
        <begin position="171"/>
        <end position="204"/>
    </location>
</feature>
<dbReference type="GO" id="GO:0005634">
    <property type="term" value="C:nucleus"/>
    <property type="evidence" value="ECO:0007669"/>
    <property type="project" value="TreeGrafter"/>
</dbReference>
<evidence type="ECO:0000256" key="1">
    <source>
        <dbReference type="ARBA" id="ARBA00004496"/>
    </source>
</evidence>
<dbReference type="PROSITE" id="PS50877">
    <property type="entry name" value="GOLOCO"/>
    <property type="match status" value="1"/>
</dbReference>
<feature type="domain" description="RBD" evidence="4">
    <location>
        <begin position="12"/>
        <end position="84"/>
    </location>
</feature>
<dbReference type="GO" id="GO:0007165">
    <property type="term" value="P:signal transduction"/>
    <property type="evidence" value="ECO:0007669"/>
    <property type="project" value="InterPro"/>
</dbReference>
<evidence type="ECO:0000259" key="4">
    <source>
        <dbReference type="SMART" id="SM00455"/>
    </source>
</evidence>
<dbReference type="GO" id="GO:0005737">
    <property type="term" value="C:cytoplasm"/>
    <property type="evidence" value="ECO:0007669"/>
    <property type="project" value="UniProtKB-SubCell"/>
</dbReference>
<dbReference type="InterPro" id="IPR046995">
    <property type="entry name" value="RGS10/12/14-like"/>
</dbReference>
<proteinExistence type="predicted"/>
<feature type="region of interest" description="Disordered" evidence="3">
    <location>
        <begin position="169"/>
        <end position="264"/>
    </location>
</feature>
<accession>A0A8C4RB39</accession>
<dbReference type="GO" id="GO:0005886">
    <property type="term" value="C:plasma membrane"/>
    <property type="evidence" value="ECO:0007669"/>
    <property type="project" value="TreeGrafter"/>
</dbReference>
<dbReference type="AlphaFoldDB" id="A0A8C4RB39"/>
<dbReference type="SMART" id="SM00390">
    <property type="entry name" value="GoLoco"/>
    <property type="match status" value="1"/>
</dbReference>
<sequence>MSLPDTNTDVTSSRLDLHSMGKAVGVKAKHGKPIVQVLQSVLSKYGIQQDCDNLTARLFGKQELLDMSGDVLTLDGQHVVMDIKNLGDQAAGKVTAGKQKLRETHSIPGSRAVKEAESLYEDVRQSRRKKEGDEWLDLLSKAQRRRADDQRGLLRKEDLVLPDFLKMVSSGEESPASSDVGYTSSNSELDGSPLRNASSASPAATSRDRTSTVKQRGHVQPVGVTLSSPDRAHTSPGVHHRRSVSSSASLQTPSQNITSASSDEQIIEMPYVPNCAGWQSPEKTTS</sequence>
<dbReference type="SUPFAM" id="SSF54236">
    <property type="entry name" value="Ubiquitin-like"/>
    <property type="match status" value="1"/>
</dbReference>
<dbReference type="GO" id="GO:0007051">
    <property type="term" value="P:spindle organization"/>
    <property type="evidence" value="ECO:0007669"/>
    <property type="project" value="TreeGrafter"/>
</dbReference>
<evidence type="ECO:0000313" key="6">
    <source>
        <dbReference type="Proteomes" id="UP000694388"/>
    </source>
</evidence>
<reference evidence="5" key="1">
    <citation type="submission" date="2025-08" db="UniProtKB">
        <authorList>
            <consortium name="Ensembl"/>
        </authorList>
    </citation>
    <scope>IDENTIFICATION</scope>
</reference>
<organism evidence="5 6">
    <name type="scientific">Eptatretus burgeri</name>
    <name type="common">Inshore hagfish</name>
    <dbReference type="NCBI Taxonomy" id="7764"/>
    <lineage>
        <taxon>Eukaryota</taxon>
        <taxon>Metazoa</taxon>
        <taxon>Chordata</taxon>
        <taxon>Craniata</taxon>
        <taxon>Vertebrata</taxon>
        <taxon>Cyclostomata</taxon>
        <taxon>Myxini</taxon>
        <taxon>Myxiniformes</taxon>
        <taxon>Myxinidae</taxon>
        <taxon>Eptatretinae</taxon>
        <taxon>Eptatretus</taxon>
    </lineage>
</organism>
<dbReference type="PANTHER" id="PTHR45945">
    <property type="entry name" value="REGULATOR OF G-PROTEIN SIGNALING LOCO"/>
    <property type="match status" value="1"/>
</dbReference>
<dbReference type="GO" id="GO:0005096">
    <property type="term" value="F:GTPase activator activity"/>
    <property type="evidence" value="ECO:0007669"/>
    <property type="project" value="InterPro"/>
</dbReference>
<dbReference type="GO" id="GO:0008277">
    <property type="term" value="P:regulation of G protein-coupled receptor signaling pathway"/>
    <property type="evidence" value="ECO:0007669"/>
    <property type="project" value="TreeGrafter"/>
</dbReference>
<dbReference type="GeneTree" id="ENSGT01090000263456"/>
<dbReference type="InterPro" id="IPR029071">
    <property type="entry name" value="Ubiquitin-like_domsf"/>
</dbReference>